<feature type="region of interest" description="Disordered" evidence="2">
    <location>
        <begin position="1"/>
        <end position="21"/>
    </location>
</feature>
<accession>A0A6A6THL7</accession>
<proteinExistence type="predicted"/>
<dbReference type="AlphaFoldDB" id="A0A6A6THL7"/>
<evidence type="ECO:0000256" key="2">
    <source>
        <dbReference type="SAM" id="MobiDB-lite"/>
    </source>
</evidence>
<organism evidence="3 4">
    <name type="scientific">Lophiostoma macrostomum CBS 122681</name>
    <dbReference type="NCBI Taxonomy" id="1314788"/>
    <lineage>
        <taxon>Eukaryota</taxon>
        <taxon>Fungi</taxon>
        <taxon>Dikarya</taxon>
        <taxon>Ascomycota</taxon>
        <taxon>Pezizomycotina</taxon>
        <taxon>Dothideomycetes</taxon>
        <taxon>Pleosporomycetidae</taxon>
        <taxon>Pleosporales</taxon>
        <taxon>Lophiostomataceae</taxon>
        <taxon>Lophiostoma</taxon>
    </lineage>
</organism>
<protein>
    <submittedName>
        <fullName evidence="3">Uncharacterized protein</fullName>
    </submittedName>
</protein>
<dbReference type="Proteomes" id="UP000799324">
    <property type="component" value="Unassembled WGS sequence"/>
</dbReference>
<gene>
    <name evidence="3" type="ORF">K491DRAFT_713191</name>
</gene>
<feature type="coiled-coil region" evidence="1">
    <location>
        <begin position="240"/>
        <end position="280"/>
    </location>
</feature>
<keyword evidence="4" id="KW-1185">Reference proteome</keyword>
<reference evidence="3" key="1">
    <citation type="journal article" date="2020" name="Stud. Mycol.">
        <title>101 Dothideomycetes genomes: a test case for predicting lifestyles and emergence of pathogens.</title>
        <authorList>
            <person name="Haridas S."/>
            <person name="Albert R."/>
            <person name="Binder M."/>
            <person name="Bloem J."/>
            <person name="Labutti K."/>
            <person name="Salamov A."/>
            <person name="Andreopoulos B."/>
            <person name="Baker S."/>
            <person name="Barry K."/>
            <person name="Bills G."/>
            <person name="Bluhm B."/>
            <person name="Cannon C."/>
            <person name="Castanera R."/>
            <person name="Culley D."/>
            <person name="Daum C."/>
            <person name="Ezra D."/>
            <person name="Gonzalez J."/>
            <person name="Henrissat B."/>
            <person name="Kuo A."/>
            <person name="Liang C."/>
            <person name="Lipzen A."/>
            <person name="Lutzoni F."/>
            <person name="Magnuson J."/>
            <person name="Mondo S."/>
            <person name="Nolan M."/>
            <person name="Ohm R."/>
            <person name="Pangilinan J."/>
            <person name="Park H.-J."/>
            <person name="Ramirez L."/>
            <person name="Alfaro M."/>
            <person name="Sun H."/>
            <person name="Tritt A."/>
            <person name="Yoshinaga Y."/>
            <person name="Zwiers L.-H."/>
            <person name="Turgeon B."/>
            <person name="Goodwin S."/>
            <person name="Spatafora J."/>
            <person name="Crous P."/>
            <person name="Grigoriev I."/>
        </authorList>
    </citation>
    <scope>NUCLEOTIDE SEQUENCE</scope>
    <source>
        <strain evidence="3">CBS 122681</strain>
    </source>
</reference>
<evidence type="ECO:0000256" key="1">
    <source>
        <dbReference type="SAM" id="Coils"/>
    </source>
</evidence>
<dbReference type="EMBL" id="MU004311">
    <property type="protein sequence ID" value="KAF2658946.1"/>
    <property type="molecule type" value="Genomic_DNA"/>
</dbReference>
<sequence length="312" mass="34997">MAGKGNQPAAAGPRGHGKEKSELQRIYDAANAQQFRPAINILPPTEDFTFEPIGTIKNDDMKYNDDMLFLGGNQNVQIWAILKEYDDKAAQVLFMKKEGGVVGYPKNLDKLPVQYPFKALSGVQRSSVSHLKCFIKYMFLEGGKENTKLFGPGEDPFTSLKRGLNIIWKVYSSRGVTTIPNQKRPIEPNSLITKKKDARGTRTTTGEASDNADGDLVNGTIRSMGEMSILPTIHGKRPAIEDLRLAAEKKKKQKLEDEEASVLEEKLARLKERKAARNDQIQKLLDGKSEEDFRSFFLGTQQMSDNEEEDRE</sequence>
<name>A0A6A6THL7_9PLEO</name>
<evidence type="ECO:0000313" key="3">
    <source>
        <dbReference type="EMBL" id="KAF2658946.1"/>
    </source>
</evidence>
<keyword evidence="1" id="KW-0175">Coiled coil</keyword>
<evidence type="ECO:0000313" key="4">
    <source>
        <dbReference type="Proteomes" id="UP000799324"/>
    </source>
</evidence>